<organism evidence="1 3">
    <name type="scientific">Rathayibacter rathayi</name>
    <name type="common">Corynebacterium rathayi</name>
    <dbReference type="NCBI Taxonomy" id="33887"/>
    <lineage>
        <taxon>Bacteria</taxon>
        <taxon>Bacillati</taxon>
        <taxon>Actinomycetota</taxon>
        <taxon>Actinomycetes</taxon>
        <taxon>Micrococcales</taxon>
        <taxon>Microbacteriaceae</taxon>
        <taxon>Rathayibacter</taxon>
    </lineage>
</organism>
<dbReference type="Proteomes" id="UP000239698">
    <property type="component" value="Unassembled WGS sequence"/>
</dbReference>
<dbReference type="RefSeq" id="WP_097165556.1">
    <property type="nucleotide sequence ID" value="NZ_CP028129.1"/>
</dbReference>
<comment type="caution">
    <text evidence="1">The sequence shown here is derived from an EMBL/GenBank/DDBJ whole genome shotgun (WGS) entry which is preliminary data.</text>
</comment>
<dbReference type="GeneID" id="49820579"/>
<dbReference type="EMBL" id="PSUL01000001">
    <property type="protein sequence ID" value="PPF16440.1"/>
    <property type="molecule type" value="Genomic_DNA"/>
</dbReference>
<keyword evidence="4" id="KW-1185">Reference proteome</keyword>
<dbReference type="AlphaFoldDB" id="A0ABD6WD25"/>
<evidence type="ECO:0000313" key="2">
    <source>
        <dbReference type="EMBL" id="PPH74844.1"/>
    </source>
</evidence>
<dbReference type="Proteomes" id="UP000237881">
    <property type="component" value="Unassembled WGS sequence"/>
</dbReference>
<evidence type="ECO:0000313" key="1">
    <source>
        <dbReference type="EMBL" id="PPF16440.1"/>
    </source>
</evidence>
<reference evidence="3 4" key="1">
    <citation type="submission" date="2018-02" db="EMBL/GenBank/DDBJ databases">
        <title>Bacteriophage NCPPB3778 and a type I-E CRISPR drive the evolution of the US Biological Select Agent, Rathayibacter toxicus.</title>
        <authorList>
            <person name="Davis E.W.II."/>
            <person name="Tabima J.F."/>
            <person name="Weisberg A.J."/>
            <person name="Lopes L.D."/>
            <person name="Wiseman M.S."/>
            <person name="Wiseman M.S."/>
            <person name="Pupko T."/>
            <person name="Belcher M.S."/>
            <person name="Sechler A.J."/>
            <person name="Tancos M.A."/>
            <person name="Schroeder B.K."/>
            <person name="Murray T.D."/>
            <person name="Luster D.G."/>
            <person name="Schneider W.L."/>
            <person name="Rogers E."/>
            <person name="Andreote F.D."/>
            <person name="Grunwald N.J."/>
            <person name="Putnam M.L."/>
            <person name="Chang J.H."/>
        </authorList>
    </citation>
    <scope>NUCLEOTIDE SEQUENCE [LARGE SCALE GENOMIC DNA]</scope>
    <source>
        <strain evidence="2 4">AY1D6</strain>
        <strain evidence="1 3">AY1I9</strain>
    </source>
</reference>
<gene>
    <name evidence="1" type="ORF">C5C04_01315</name>
    <name evidence="2" type="ORF">C5C40_12465</name>
</gene>
<protein>
    <recommendedName>
        <fullName evidence="5">DUF732 domain-containing protein</fullName>
    </recommendedName>
</protein>
<evidence type="ECO:0000313" key="4">
    <source>
        <dbReference type="Proteomes" id="UP000239698"/>
    </source>
</evidence>
<evidence type="ECO:0008006" key="5">
    <source>
        <dbReference type="Google" id="ProtNLM"/>
    </source>
</evidence>
<evidence type="ECO:0000313" key="3">
    <source>
        <dbReference type="Proteomes" id="UP000237881"/>
    </source>
</evidence>
<sequence length="210" mass="22456">MQALIIGAVALTAVACTSALPKPTPELAPTSTETRDGDIDEATQAYLEETSAALAAQLGIVDPPPVTPVRLITLNEYADTQLTCLTDAGFDVTLTADGQGLVYPKIDDEGLQQAFDRAVYVCELEYPTQRKYMEPLSTAALEQLYDYRSGELVRCLADRGFGSASEAPSKTVFVDSGGVWSPYKGLSIPESDAAQVYDECPQTPDSLYGS</sequence>
<accession>A0ABD6WD25</accession>
<name>A0ABD6WD25_RATRA</name>
<dbReference type="EMBL" id="PSVT01000031">
    <property type="protein sequence ID" value="PPH74844.1"/>
    <property type="molecule type" value="Genomic_DNA"/>
</dbReference>
<dbReference type="KEGG" id="rry:C1O28_08845"/>
<proteinExistence type="predicted"/>